<evidence type="ECO:0000313" key="8">
    <source>
        <dbReference type="Proteomes" id="UP001432027"/>
    </source>
</evidence>
<organism evidence="7 8">
    <name type="scientific">Pristionchus entomophagus</name>
    <dbReference type="NCBI Taxonomy" id="358040"/>
    <lineage>
        <taxon>Eukaryota</taxon>
        <taxon>Metazoa</taxon>
        <taxon>Ecdysozoa</taxon>
        <taxon>Nematoda</taxon>
        <taxon>Chromadorea</taxon>
        <taxon>Rhabditida</taxon>
        <taxon>Rhabditina</taxon>
        <taxon>Diplogasteromorpha</taxon>
        <taxon>Diplogasteroidea</taxon>
        <taxon>Neodiplogasteridae</taxon>
        <taxon>Pristionchus</taxon>
    </lineage>
</organism>
<dbReference type="InterPro" id="IPR014001">
    <property type="entry name" value="Helicase_ATP-bd"/>
</dbReference>
<dbReference type="Gene3D" id="3.40.50.300">
    <property type="entry name" value="P-loop containing nucleotide triphosphate hydrolases"/>
    <property type="match status" value="1"/>
</dbReference>
<keyword evidence="8" id="KW-1185">Reference proteome</keyword>
<dbReference type="InterPro" id="IPR011545">
    <property type="entry name" value="DEAD/DEAH_box_helicase_dom"/>
</dbReference>
<dbReference type="GO" id="GO:0005829">
    <property type="term" value="C:cytosol"/>
    <property type="evidence" value="ECO:0007669"/>
    <property type="project" value="TreeGrafter"/>
</dbReference>
<dbReference type="InterPro" id="IPR050079">
    <property type="entry name" value="DEAD_box_RNA_helicase"/>
</dbReference>
<dbReference type="InterPro" id="IPR027417">
    <property type="entry name" value="P-loop_NTPase"/>
</dbReference>
<keyword evidence="4" id="KW-0067">ATP-binding</keyword>
<evidence type="ECO:0000256" key="4">
    <source>
        <dbReference type="ARBA" id="ARBA00022840"/>
    </source>
</evidence>
<dbReference type="GO" id="GO:0003676">
    <property type="term" value="F:nucleic acid binding"/>
    <property type="evidence" value="ECO:0007669"/>
    <property type="project" value="InterPro"/>
</dbReference>
<evidence type="ECO:0000256" key="3">
    <source>
        <dbReference type="ARBA" id="ARBA00022806"/>
    </source>
</evidence>
<dbReference type="SMART" id="SM00487">
    <property type="entry name" value="DEXDc"/>
    <property type="match status" value="1"/>
</dbReference>
<dbReference type="AlphaFoldDB" id="A0AAV5T8Q8"/>
<evidence type="ECO:0000313" key="7">
    <source>
        <dbReference type="EMBL" id="GMS91699.1"/>
    </source>
</evidence>
<evidence type="ECO:0000256" key="1">
    <source>
        <dbReference type="ARBA" id="ARBA00022741"/>
    </source>
</evidence>
<name>A0AAV5T8Q8_9BILA</name>
<dbReference type="CDD" id="cd00268">
    <property type="entry name" value="DEADc"/>
    <property type="match status" value="1"/>
</dbReference>
<dbReference type="PANTHER" id="PTHR47959:SF1">
    <property type="entry name" value="ATP-DEPENDENT RNA HELICASE DBPA"/>
    <property type="match status" value="1"/>
</dbReference>
<feature type="non-terminal residue" evidence="7">
    <location>
        <position position="310"/>
    </location>
</feature>
<dbReference type="SUPFAM" id="SSF52540">
    <property type="entry name" value="P-loop containing nucleoside triphosphate hydrolases"/>
    <property type="match status" value="1"/>
</dbReference>
<reference evidence="7" key="1">
    <citation type="submission" date="2023-10" db="EMBL/GenBank/DDBJ databases">
        <title>Genome assembly of Pristionchus species.</title>
        <authorList>
            <person name="Yoshida K."/>
            <person name="Sommer R.J."/>
        </authorList>
    </citation>
    <scope>NUCLEOTIDE SEQUENCE</scope>
    <source>
        <strain evidence="7">RS0144</strain>
    </source>
</reference>
<evidence type="ECO:0000259" key="6">
    <source>
        <dbReference type="PROSITE" id="PS51192"/>
    </source>
</evidence>
<dbReference type="GO" id="GO:0005524">
    <property type="term" value="F:ATP binding"/>
    <property type="evidence" value="ECO:0007669"/>
    <property type="project" value="UniProtKB-KW"/>
</dbReference>
<keyword evidence="2" id="KW-0378">Hydrolase</keyword>
<protein>
    <recommendedName>
        <fullName evidence="6">Helicase ATP-binding domain-containing protein</fullName>
    </recommendedName>
</protein>
<feature type="region of interest" description="Disordered" evidence="5">
    <location>
        <begin position="1"/>
        <end position="20"/>
    </location>
</feature>
<gene>
    <name evidence="7" type="ORF">PENTCL1PPCAC_13874</name>
</gene>
<keyword evidence="1" id="KW-0547">Nucleotide-binding</keyword>
<evidence type="ECO:0000256" key="2">
    <source>
        <dbReference type="ARBA" id="ARBA00022801"/>
    </source>
</evidence>
<dbReference type="Proteomes" id="UP001432027">
    <property type="component" value="Unassembled WGS sequence"/>
</dbReference>
<feature type="domain" description="Helicase ATP-binding" evidence="6">
    <location>
        <begin position="94"/>
        <end position="276"/>
    </location>
</feature>
<dbReference type="PANTHER" id="PTHR47959">
    <property type="entry name" value="ATP-DEPENDENT RNA HELICASE RHLE-RELATED"/>
    <property type="match status" value="1"/>
</dbReference>
<sequence>MDQVSGLDKKKKKGRPKANVDDLATRLTKTNAGEDYQEVCIKNVFDRITFQSTGGIKPRIPDPDITKSLPSKLVSNLVSMGITQLLPTQRYTLPLLVEHDMDVFVGAATGHGKTLAFLIPITVGLLRSLPRDISSCRRPLALVIANTQVLQVQTFRVCQDLVAGTGLRVALVCGQINMMDQRKQIEKGCDIVIATTGRLLHFLKEKQLSLEDLQYYAYDEADKMTQGGSFREEVAEIDTYIPPETKAKLRSCFFTATLDAMGAFENMYREDKFCQIRVPGNPLITHVIIPIDPENECDDKKSLILMQLLR</sequence>
<dbReference type="Pfam" id="PF00270">
    <property type="entry name" value="DEAD"/>
    <property type="match status" value="1"/>
</dbReference>
<comment type="caution">
    <text evidence="7">The sequence shown here is derived from an EMBL/GenBank/DDBJ whole genome shotgun (WGS) entry which is preliminary data.</text>
</comment>
<accession>A0AAV5T8Q8</accession>
<keyword evidence="3" id="KW-0347">Helicase</keyword>
<proteinExistence type="predicted"/>
<dbReference type="InterPro" id="IPR044742">
    <property type="entry name" value="DEAD/DEAH_RhlB"/>
</dbReference>
<dbReference type="PROSITE" id="PS51192">
    <property type="entry name" value="HELICASE_ATP_BIND_1"/>
    <property type="match status" value="1"/>
</dbReference>
<evidence type="ECO:0000256" key="5">
    <source>
        <dbReference type="SAM" id="MobiDB-lite"/>
    </source>
</evidence>
<dbReference type="GO" id="GO:0016787">
    <property type="term" value="F:hydrolase activity"/>
    <property type="evidence" value="ECO:0007669"/>
    <property type="project" value="UniProtKB-KW"/>
</dbReference>
<dbReference type="GO" id="GO:0003724">
    <property type="term" value="F:RNA helicase activity"/>
    <property type="evidence" value="ECO:0007669"/>
    <property type="project" value="TreeGrafter"/>
</dbReference>
<dbReference type="EMBL" id="BTSX01000004">
    <property type="protein sequence ID" value="GMS91699.1"/>
    <property type="molecule type" value="Genomic_DNA"/>
</dbReference>